<dbReference type="OrthoDB" id="206308at2157"/>
<keyword evidence="2" id="KW-0378">Hydrolase</keyword>
<keyword evidence="3" id="KW-1185">Reference proteome</keyword>
<dbReference type="Pfam" id="PF04307">
    <property type="entry name" value="YdjM"/>
    <property type="match status" value="1"/>
</dbReference>
<dbReference type="InterPro" id="IPR007404">
    <property type="entry name" value="YdjM-like"/>
</dbReference>
<organism evidence="2 3">
    <name type="scientific">Halocatena pleomorpha</name>
    <dbReference type="NCBI Taxonomy" id="1785090"/>
    <lineage>
        <taxon>Archaea</taxon>
        <taxon>Methanobacteriati</taxon>
        <taxon>Methanobacteriota</taxon>
        <taxon>Stenosarchaea group</taxon>
        <taxon>Halobacteria</taxon>
        <taxon>Halobacteriales</taxon>
        <taxon>Natronomonadaceae</taxon>
        <taxon>Halocatena</taxon>
    </lineage>
</organism>
<keyword evidence="1" id="KW-0812">Transmembrane</keyword>
<name>A0A3P3RCX2_9EURY</name>
<feature type="transmembrane region" description="Helical" evidence="1">
    <location>
        <begin position="60"/>
        <end position="80"/>
    </location>
</feature>
<sequence length="193" mass="21490">MWPWGHAAFGYLLYSFGSRLFGRTPQGYPVIVLLIGTQLPDLVDKTLSWVLELFPQGYSVAHSVFVAVPFGVLVVACAVWRRRTRYGLAFLLGYWSHIVGDLLFGLFSGNPYTFARVMWPVVTLPPYTTDLSGLARVEAYIISFLNFFADEGVTAVLVLLAVYFGPVMLAFLVWLFDGAPGVSEVRRLLTPSN</sequence>
<reference evidence="2 3" key="1">
    <citation type="submission" date="2018-11" db="EMBL/GenBank/DDBJ databases">
        <title>Taxonoimc description of Halomarina strain SPP-AMP-1.</title>
        <authorList>
            <person name="Pal Y."/>
            <person name="Srinivasana K."/>
            <person name="Verma A."/>
            <person name="Kumar P."/>
        </authorList>
    </citation>
    <scope>NUCLEOTIDE SEQUENCE [LARGE SCALE GENOMIC DNA]</scope>
    <source>
        <strain evidence="2 3">SPP-AMP-1</strain>
    </source>
</reference>
<evidence type="ECO:0000256" key="1">
    <source>
        <dbReference type="SAM" id="Phobius"/>
    </source>
</evidence>
<protein>
    <submittedName>
        <fullName evidence="2">Metal-dependent hydrolase</fullName>
    </submittedName>
</protein>
<evidence type="ECO:0000313" key="2">
    <source>
        <dbReference type="EMBL" id="RRJ30560.1"/>
    </source>
</evidence>
<feature type="transmembrane region" description="Helical" evidence="1">
    <location>
        <begin position="87"/>
        <end position="107"/>
    </location>
</feature>
<dbReference type="RefSeq" id="WP_124954931.1">
    <property type="nucleotide sequence ID" value="NZ_RRCH01000021.1"/>
</dbReference>
<evidence type="ECO:0000313" key="3">
    <source>
        <dbReference type="Proteomes" id="UP000282322"/>
    </source>
</evidence>
<dbReference type="EMBL" id="RRCH01000021">
    <property type="protein sequence ID" value="RRJ30560.1"/>
    <property type="molecule type" value="Genomic_DNA"/>
</dbReference>
<proteinExistence type="predicted"/>
<comment type="caution">
    <text evidence="2">The sequence shown here is derived from an EMBL/GenBank/DDBJ whole genome shotgun (WGS) entry which is preliminary data.</text>
</comment>
<keyword evidence="1" id="KW-1133">Transmembrane helix</keyword>
<accession>A0A3P3RCX2</accession>
<dbReference type="GO" id="GO:0016787">
    <property type="term" value="F:hydrolase activity"/>
    <property type="evidence" value="ECO:0007669"/>
    <property type="project" value="UniProtKB-KW"/>
</dbReference>
<keyword evidence="1" id="KW-0472">Membrane</keyword>
<dbReference type="Proteomes" id="UP000282322">
    <property type="component" value="Unassembled WGS sequence"/>
</dbReference>
<gene>
    <name evidence="2" type="ORF">EIK79_09790</name>
</gene>
<feature type="transmembrane region" description="Helical" evidence="1">
    <location>
        <begin position="155"/>
        <end position="176"/>
    </location>
</feature>
<dbReference type="AlphaFoldDB" id="A0A3P3RCX2"/>